<proteinExistence type="predicted"/>
<evidence type="ECO:0000313" key="3">
    <source>
        <dbReference type="EMBL" id="QCI79014.1"/>
    </source>
</evidence>
<gene>
    <name evidence="3" type="ORF">E6W36_03745</name>
</gene>
<keyword evidence="4" id="KW-1185">Reference proteome</keyword>
<evidence type="ECO:0000256" key="1">
    <source>
        <dbReference type="SAM" id="MobiDB-lite"/>
    </source>
</evidence>
<feature type="chain" id="PRO_5020496885" evidence="2">
    <location>
        <begin position="23"/>
        <end position="106"/>
    </location>
</feature>
<dbReference type="AlphaFoldDB" id="A0A4D7BZZ1"/>
<reference evidence="4" key="1">
    <citation type="submission" date="2019-04" db="EMBL/GenBank/DDBJ databases">
        <title>Complete genome sequence of Sphingomonas sp. W1-2-3.</title>
        <authorList>
            <person name="Im W.T."/>
        </authorList>
    </citation>
    <scope>NUCLEOTIDE SEQUENCE [LARGE SCALE GENOMIC DNA]</scope>
    <source>
        <strain evidence="4">W1-2-3</strain>
    </source>
</reference>
<accession>A0A4D7BZZ1</accession>
<organism evidence="3 4">
    <name type="scientific">Hankyongella ginsenosidimutans</name>
    <dbReference type="NCBI Taxonomy" id="1763828"/>
    <lineage>
        <taxon>Bacteria</taxon>
        <taxon>Pseudomonadati</taxon>
        <taxon>Pseudomonadota</taxon>
        <taxon>Alphaproteobacteria</taxon>
        <taxon>Sphingomonadales</taxon>
        <taxon>Sphingomonadaceae</taxon>
        <taxon>Hankyongella</taxon>
    </lineage>
</organism>
<dbReference type="KEGG" id="hgn:E6W36_03745"/>
<dbReference type="Proteomes" id="UP000298714">
    <property type="component" value="Chromosome"/>
</dbReference>
<keyword evidence="2" id="KW-0732">Signal</keyword>
<evidence type="ECO:0000256" key="2">
    <source>
        <dbReference type="SAM" id="SignalP"/>
    </source>
</evidence>
<protein>
    <submittedName>
        <fullName evidence="3">Uncharacterized protein</fullName>
    </submittedName>
</protein>
<feature type="region of interest" description="Disordered" evidence="1">
    <location>
        <begin position="32"/>
        <end position="79"/>
    </location>
</feature>
<dbReference type="RefSeq" id="WP_222873821.1">
    <property type="nucleotide sequence ID" value="NZ_CP039704.1"/>
</dbReference>
<name>A0A4D7BZZ1_9SPHN</name>
<sequence>MIARYLCAGLAVGALSFSQVFAQDAPESLLPAQRPASEVAPTPLPGVSQPAPEDTATDATPLPAQVERPNPGRGVRRRGRVCRSAGWSLQTAGWARISGAARTRRR</sequence>
<evidence type="ECO:0000313" key="4">
    <source>
        <dbReference type="Proteomes" id="UP000298714"/>
    </source>
</evidence>
<dbReference type="EMBL" id="CP039704">
    <property type="protein sequence ID" value="QCI79014.1"/>
    <property type="molecule type" value="Genomic_DNA"/>
</dbReference>
<feature type="signal peptide" evidence="2">
    <location>
        <begin position="1"/>
        <end position="22"/>
    </location>
</feature>